<comment type="catalytic activity">
    <reaction evidence="6">
        <text>cytidine(1402) in 16S rRNA + S-adenosyl-L-methionine = 2'-O-methylcytidine(1402) in 16S rRNA + S-adenosyl-L-homocysteine + H(+)</text>
        <dbReference type="Rhea" id="RHEA:42924"/>
        <dbReference type="Rhea" id="RHEA-COMP:10285"/>
        <dbReference type="Rhea" id="RHEA-COMP:10286"/>
        <dbReference type="ChEBI" id="CHEBI:15378"/>
        <dbReference type="ChEBI" id="CHEBI:57856"/>
        <dbReference type="ChEBI" id="CHEBI:59789"/>
        <dbReference type="ChEBI" id="CHEBI:74495"/>
        <dbReference type="ChEBI" id="CHEBI:82748"/>
        <dbReference type="EC" id="2.1.1.198"/>
    </reaction>
</comment>
<dbReference type="Proteomes" id="UP000504844">
    <property type="component" value="Chromosome"/>
</dbReference>
<dbReference type="Pfam" id="PF23016">
    <property type="entry name" value="RsmI_C"/>
    <property type="match status" value="1"/>
</dbReference>
<dbReference type="FunFam" id="3.30.950.10:FF:000002">
    <property type="entry name" value="Ribosomal RNA small subunit methyltransferase I"/>
    <property type="match status" value="1"/>
</dbReference>
<comment type="subcellular location">
    <subcellularLocation>
        <location evidence="6">Cytoplasm</location>
    </subcellularLocation>
</comment>
<dbReference type="InterPro" id="IPR053910">
    <property type="entry name" value="RsmI_HTH"/>
</dbReference>
<dbReference type="PANTHER" id="PTHR46111">
    <property type="entry name" value="RIBOSOMAL RNA SMALL SUBUNIT METHYLTRANSFERASE I"/>
    <property type="match status" value="1"/>
</dbReference>
<comment type="function">
    <text evidence="6">Catalyzes the 2'-O-methylation of the ribose of cytidine 1402 (C1402) in 16S rRNA.</text>
</comment>
<keyword evidence="3 6" id="KW-0489">Methyltransferase</keyword>
<dbReference type="NCBIfam" id="TIGR00096">
    <property type="entry name" value="16S rRNA (cytidine(1402)-2'-O)-methyltransferase"/>
    <property type="match status" value="1"/>
</dbReference>
<reference evidence="9 10" key="1">
    <citation type="submission" date="2020-05" db="EMBL/GenBank/DDBJ databases">
        <title>Complete genome sequence of Deefgea sp. D17.</title>
        <authorList>
            <person name="Bae J.-W."/>
            <person name="Han J.E."/>
        </authorList>
    </citation>
    <scope>NUCLEOTIDE SEQUENCE [LARGE SCALE GENOMIC DNA]</scope>
    <source>
        <strain evidence="9 10">D17</strain>
    </source>
</reference>
<feature type="domain" description="RsmI HTH" evidence="8">
    <location>
        <begin position="248"/>
        <end position="291"/>
    </location>
</feature>
<accession>A0A6M8SPZ6</accession>
<dbReference type="InterPro" id="IPR014776">
    <property type="entry name" value="4pyrrole_Mease_sub2"/>
</dbReference>
<comment type="similarity">
    <text evidence="6">Belongs to the methyltransferase superfamily. RsmI family.</text>
</comment>
<keyword evidence="2 6" id="KW-0698">rRNA processing</keyword>
<evidence type="ECO:0000313" key="10">
    <source>
        <dbReference type="Proteomes" id="UP000504844"/>
    </source>
</evidence>
<dbReference type="Pfam" id="PF00590">
    <property type="entry name" value="TP_methylase"/>
    <property type="match status" value="1"/>
</dbReference>
<sequence>MGKEKFGVHNPDIHVSKSSLYVVATPIGNWGDMTARAIAVLNAADVIAAEDTRVTGQLLKQYGITTPMISVREHNERAMAEKLIARLAAGEIVAQVSDAGTPAVSDPGAVLAASVHAAGFKVIPIPGASALTTALSASGFSCAHSLFYGFLPPKTKQRCDELTRLKDSPYITVFYEAPHRIAECVADMSSIFGAEREAVLCRELTKTFETIRRGPLAELAEWIKNDPNQQKGESVVVVNAAPPAEKDEAAAHDQVLVPLVAELPVKQAVALAQAITGAPRNALYERALALKKAEQE</sequence>
<dbReference type="Gene3D" id="3.30.950.10">
    <property type="entry name" value="Methyltransferase, Cobalt-precorrin-4 Transmethylase, Domain 2"/>
    <property type="match status" value="1"/>
</dbReference>
<dbReference type="Gene3D" id="3.40.1010.10">
    <property type="entry name" value="Cobalt-precorrin-4 Transmethylase, Domain 1"/>
    <property type="match status" value="1"/>
</dbReference>
<organism evidence="9 10">
    <name type="scientific">Deefgea piscis</name>
    <dbReference type="NCBI Taxonomy" id="2739061"/>
    <lineage>
        <taxon>Bacteria</taxon>
        <taxon>Pseudomonadati</taxon>
        <taxon>Pseudomonadota</taxon>
        <taxon>Betaproteobacteria</taxon>
        <taxon>Neisseriales</taxon>
        <taxon>Chitinibacteraceae</taxon>
        <taxon>Deefgea</taxon>
    </lineage>
</organism>
<keyword evidence="1 6" id="KW-0963">Cytoplasm</keyword>
<evidence type="ECO:0000259" key="7">
    <source>
        <dbReference type="Pfam" id="PF00590"/>
    </source>
</evidence>
<dbReference type="InterPro" id="IPR008189">
    <property type="entry name" value="rRNA_ssu_MeTfrase_I"/>
</dbReference>
<dbReference type="CDD" id="cd11648">
    <property type="entry name" value="RsmI"/>
    <property type="match status" value="1"/>
</dbReference>
<evidence type="ECO:0000256" key="4">
    <source>
        <dbReference type="ARBA" id="ARBA00022679"/>
    </source>
</evidence>
<dbReference type="EC" id="2.1.1.198" evidence="6"/>
<dbReference type="PIRSF" id="PIRSF005917">
    <property type="entry name" value="MTase_YraL"/>
    <property type="match status" value="1"/>
</dbReference>
<dbReference type="PANTHER" id="PTHR46111:SF1">
    <property type="entry name" value="RIBOSOMAL RNA SMALL SUBUNIT METHYLTRANSFERASE I"/>
    <property type="match status" value="1"/>
</dbReference>
<dbReference type="HAMAP" id="MF_01877">
    <property type="entry name" value="16SrRNA_methyltr_I"/>
    <property type="match status" value="1"/>
</dbReference>
<dbReference type="PROSITE" id="PS01296">
    <property type="entry name" value="RSMI"/>
    <property type="match status" value="1"/>
</dbReference>
<dbReference type="SUPFAM" id="SSF53790">
    <property type="entry name" value="Tetrapyrrole methylase"/>
    <property type="match status" value="1"/>
</dbReference>
<dbReference type="EMBL" id="CP054143">
    <property type="protein sequence ID" value="QKJ65620.1"/>
    <property type="molecule type" value="Genomic_DNA"/>
</dbReference>
<keyword evidence="10" id="KW-1185">Reference proteome</keyword>
<dbReference type="AlphaFoldDB" id="A0A6M8SPZ6"/>
<keyword evidence="4 6" id="KW-0808">Transferase</keyword>
<dbReference type="InterPro" id="IPR014777">
    <property type="entry name" value="4pyrrole_Mease_sub1"/>
</dbReference>
<evidence type="ECO:0000256" key="2">
    <source>
        <dbReference type="ARBA" id="ARBA00022552"/>
    </source>
</evidence>
<evidence type="ECO:0000256" key="3">
    <source>
        <dbReference type="ARBA" id="ARBA00022603"/>
    </source>
</evidence>
<dbReference type="InterPro" id="IPR035996">
    <property type="entry name" value="4pyrrol_Methylase_sf"/>
</dbReference>
<dbReference type="InterPro" id="IPR018063">
    <property type="entry name" value="SAM_MeTrfase_RsmI_CS"/>
</dbReference>
<evidence type="ECO:0000256" key="6">
    <source>
        <dbReference type="HAMAP-Rule" id="MF_01877"/>
    </source>
</evidence>
<feature type="domain" description="Tetrapyrrole methylase" evidence="7">
    <location>
        <begin position="20"/>
        <end position="220"/>
    </location>
</feature>
<evidence type="ECO:0000259" key="8">
    <source>
        <dbReference type="Pfam" id="PF23016"/>
    </source>
</evidence>
<proteinExistence type="inferred from homology"/>
<dbReference type="InterPro" id="IPR000878">
    <property type="entry name" value="4pyrrol_Mease"/>
</dbReference>
<dbReference type="GO" id="GO:0070677">
    <property type="term" value="F:rRNA (cytosine-2'-O-)-methyltransferase activity"/>
    <property type="evidence" value="ECO:0007669"/>
    <property type="project" value="UniProtKB-UniRule"/>
</dbReference>
<name>A0A6M8SPZ6_9NEIS</name>
<protein>
    <recommendedName>
        <fullName evidence="6">Ribosomal RNA small subunit methyltransferase I</fullName>
        <ecNumber evidence="6">2.1.1.198</ecNumber>
    </recommendedName>
    <alternativeName>
        <fullName evidence="6">16S rRNA 2'-O-ribose C1402 methyltransferase</fullName>
    </alternativeName>
    <alternativeName>
        <fullName evidence="6">rRNA (cytidine-2'-O-)-methyltransferase RsmI</fullName>
    </alternativeName>
</protein>
<dbReference type="FunFam" id="3.40.1010.10:FF:000007">
    <property type="entry name" value="Ribosomal RNA small subunit methyltransferase I"/>
    <property type="match status" value="1"/>
</dbReference>
<dbReference type="GO" id="GO:0005737">
    <property type="term" value="C:cytoplasm"/>
    <property type="evidence" value="ECO:0007669"/>
    <property type="project" value="UniProtKB-SubCell"/>
</dbReference>
<keyword evidence="5 6" id="KW-0949">S-adenosyl-L-methionine</keyword>
<gene>
    <name evidence="6 9" type="primary">rsmI</name>
    <name evidence="9" type="ORF">HQN60_02055</name>
</gene>
<evidence type="ECO:0000313" key="9">
    <source>
        <dbReference type="EMBL" id="QKJ65620.1"/>
    </source>
</evidence>
<evidence type="ECO:0000256" key="5">
    <source>
        <dbReference type="ARBA" id="ARBA00022691"/>
    </source>
</evidence>
<dbReference type="KEGG" id="dee:HQN60_02055"/>
<evidence type="ECO:0000256" key="1">
    <source>
        <dbReference type="ARBA" id="ARBA00022490"/>
    </source>
</evidence>